<comment type="subcellular location">
    <subcellularLocation>
        <location evidence="1">Secreted</location>
    </subcellularLocation>
</comment>
<dbReference type="WBParaSite" id="MBELARI_LOCUS4373">
    <property type="protein sequence ID" value="MBELARI_LOCUS4373"/>
    <property type="gene ID" value="MBELARI_LOCUS4373"/>
</dbReference>
<feature type="signal peptide" evidence="5">
    <location>
        <begin position="1"/>
        <end position="27"/>
    </location>
</feature>
<keyword evidence="6" id="KW-1185">Reference proteome</keyword>
<protein>
    <submittedName>
        <fullName evidence="7">Uncharacterized protein</fullName>
    </submittedName>
</protein>
<reference evidence="7" key="1">
    <citation type="submission" date="2024-02" db="UniProtKB">
        <authorList>
            <consortium name="WormBaseParasite"/>
        </authorList>
    </citation>
    <scope>IDENTIFICATION</scope>
</reference>
<evidence type="ECO:0000313" key="7">
    <source>
        <dbReference type="WBParaSite" id="MBELARI_LOCUS4373"/>
    </source>
</evidence>
<evidence type="ECO:0000256" key="5">
    <source>
        <dbReference type="SAM" id="SignalP"/>
    </source>
</evidence>
<dbReference type="GO" id="GO:0005576">
    <property type="term" value="C:extracellular region"/>
    <property type="evidence" value="ECO:0007669"/>
    <property type="project" value="UniProtKB-SubCell"/>
</dbReference>
<dbReference type="GO" id="GO:0005125">
    <property type="term" value="F:cytokine activity"/>
    <property type="evidence" value="ECO:0007669"/>
    <property type="project" value="InterPro"/>
</dbReference>
<evidence type="ECO:0000313" key="6">
    <source>
        <dbReference type="Proteomes" id="UP000887575"/>
    </source>
</evidence>
<evidence type="ECO:0000256" key="4">
    <source>
        <dbReference type="ARBA" id="ARBA00022729"/>
    </source>
</evidence>
<sequence>MFRVSNRPLTVLGFSLLFLATFPLTEGRTRRHRSLHSSEECMSTSPLIGKANALLSARKEQGRSVAYIEPDNQHAFRATTESSVADEQCNVDGKTEQVLPGQPVRERALCPFRHVLNYDPKRVPASIVEVECMCLMPHSSKNPDRFSSIRCEPMYYSMRVLRFDSACTNFVEDTQRVAMGCTAVFASTTRDGTAATTGLLAQGDMPV</sequence>
<dbReference type="Gene3D" id="2.10.90.10">
    <property type="entry name" value="Cystine-knot cytokines"/>
    <property type="match status" value="1"/>
</dbReference>
<organism evidence="6 7">
    <name type="scientific">Mesorhabditis belari</name>
    <dbReference type="NCBI Taxonomy" id="2138241"/>
    <lineage>
        <taxon>Eukaryota</taxon>
        <taxon>Metazoa</taxon>
        <taxon>Ecdysozoa</taxon>
        <taxon>Nematoda</taxon>
        <taxon>Chromadorea</taxon>
        <taxon>Rhabditida</taxon>
        <taxon>Rhabditina</taxon>
        <taxon>Rhabditomorpha</taxon>
        <taxon>Rhabditoidea</taxon>
        <taxon>Rhabditidae</taxon>
        <taxon>Mesorhabditinae</taxon>
        <taxon>Mesorhabditis</taxon>
    </lineage>
</organism>
<name>A0AAF3FBQ0_9BILA</name>
<keyword evidence="3" id="KW-0964">Secreted</keyword>
<proteinExistence type="inferred from homology"/>
<dbReference type="Pfam" id="PF06083">
    <property type="entry name" value="IL17"/>
    <property type="match status" value="1"/>
</dbReference>
<evidence type="ECO:0000256" key="2">
    <source>
        <dbReference type="ARBA" id="ARBA00007236"/>
    </source>
</evidence>
<dbReference type="Proteomes" id="UP000887575">
    <property type="component" value="Unassembled WGS sequence"/>
</dbReference>
<evidence type="ECO:0000256" key="1">
    <source>
        <dbReference type="ARBA" id="ARBA00004613"/>
    </source>
</evidence>
<feature type="chain" id="PRO_5042264376" evidence="5">
    <location>
        <begin position="28"/>
        <end position="207"/>
    </location>
</feature>
<dbReference type="SUPFAM" id="SSF57501">
    <property type="entry name" value="Cystine-knot cytokines"/>
    <property type="match status" value="1"/>
</dbReference>
<comment type="similarity">
    <text evidence="2">Belongs to the IL-17 family.</text>
</comment>
<accession>A0AAF3FBQ0</accession>
<keyword evidence="4 5" id="KW-0732">Signal</keyword>
<evidence type="ECO:0000256" key="3">
    <source>
        <dbReference type="ARBA" id="ARBA00022525"/>
    </source>
</evidence>
<dbReference type="InterPro" id="IPR010345">
    <property type="entry name" value="IL-17_fam"/>
</dbReference>
<dbReference type="InterPro" id="IPR029034">
    <property type="entry name" value="Cystine-knot_cytokine"/>
</dbReference>
<dbReference type="AlphaFoldDB" id="A0AAF3FBQ0"/>